<dbReference type="GO" id="GO:0016887">
    <property type="term" value="F:ATP hydrolysis activity"/>
    <property type="evidence" value="ECO:0007669"/>
    <property type="project" value="InterPro"/>
</dbReference>
<accession>A0A3N2CRS9</accession>
<comment type="similarity">
    <text evidence="1">Belongs to the ABC transporter superfamily.</text>
</comment>
<dbReference type="GO" id="GO:0140359">
    <property type="term" value="F:ABC-type transporter activity"/>
    <property type="evidence" value="ECO:0007669"/>
    <property type="project" value="InterPro"/>
</dbReference>
<dbReference type="PANTHER" id="PTHR46743:SF2">
    <property type="entry name" value="TEICHOIC ACIDS EXPORT ATP-BINDING PROTEIN TAGH"/>
    <property type="match status" value="1"/>
</dbReference>
<evidence type="ECO:0000256" key="3">
    <source>
        <dbReference type="ARBA" id="ARBA00022741"/>
    </source>
</evidence>
<keyword evidence="4 6" id="KW-0067">ATP-binding</keyword>
<reference evidence="6 7" key="1">
    <citation type="submission" date="2018-11" db="EMBL/GenBank/DDBJ databases">
        <title>Sequencing the genomes of 1000 actinobacteria strains.</title>
        <authorList>
            <person name="Klenk H.-P."/>
        </authorList>
    </citation>
    <scope>NUCLEOTIDE SEQUENCE [LARGE SCALE GENOMIC DNA]</scope>
    <source>
        <strain evidence="6 7">DSM 12652</strain>
    </source>
</reference>
<gene>
    <name evidence="6" type="ORF">EDD33_0961</name>
</gene>
<dbReference type="PANTHER" id="PTHR46743">
    <property type="entry name" value="TEICHOIC ACIDS EXPORT ATP-BINDING PROTEIN TAGH"/>
    <property type="match status" value="1"/>
</dbReference>
<evidence type="ECO:0000256" key="4">
    <source>
        <dbReference type="ARBA" id="ARBA00022840"/>
    </source>
</evidence>
<dbReference type="EMBL" id="RKHO01000001">
    <property type="protein sequence ID" value="ROR90126.1"/>
    <property type="molecule type" value="Genomic_DNA"/>
</dbReference>
<evidence type="ECO:0000259" key="5">
    <source>
        <dbReference type="PROSITE" id="PS50893"/>
    </source>
</evidence>
<proteinExistence type="inferred from homology"/>
<comment type="caution">
    <text evidence="6">The sequence shown here is derived from an EMBL/GenBank/DDBJ whole genome shotgun (WGS) entry which is preliminary data.</text>
</comment>
<dbReference type="SUPFAM" id="SSF52540">
    <property type="entry name" value="P-loop containing nucleoside triphosphate hydrolases"/>
    <property type="match status" value="1"/>
</dbReference>
<dbReference type="InterPro" id="IPR003439">
    <property type="entry name" value="ABC_transporter-like_ATP-bd"/>
</dbReference>
<dbReference type="Pfam" id="PF00005">
    <property type="entry name" value="ABC_tran"/>
    <property type="match status" value="1"/>
</dbReference>
<dbReference type="InterPro" id="IPR050683">
    <property type="entry name" value="Bact_Polysacc_Export_ATP-bd"/>
</dbReference>
<dbReference type="RefSeq" id="WP_123389325.1">
    <property type="nucleotide sequence ID" value="NZ_RKHO01000001.1"/>
</dbReference>
<protein>
    <submittedName>
        <fullName evidence="6">Lipopolysaccharide transport system ATP-binding protein</fullName>
    </submittedName>
</protein>
<dbReference type="InterPro" id="IPR003593">
    <property type="entry name" value="AAA+_ATPase"/>
</dbReference>
<dbReference type="InterPro" id="IPR027417">
    <property type="entry name" value="P-loop_NTPase"/>
</dbReference>
<dbReference type="PROSITE" id="PS00211">
    <property type="entry name" value="ABC_TRANSPORTER_1"/>
    <property type="match status" value="1"/>
</dbReference>
<keyword evidence="2" id="KW-0813">Transport</keyword>
<dbReference type="OrthoDB" id="9778870at2"/>
<dbReference type="GO" id="GO:0016020">
    <property type="term" value="C:membrane"/>
    <property type="evidence" value="ECO:0007669"/>
    <property type="project" value="InterPro"/>
</dbReference>
<sequence length="419" mass="45382">MSSELAIRTRSLGKEFRIGVRGYGDDTLRERVSHLVTEPLRRLQGRGTPPPEGAVLKALDDVTVDIAPGETVGIIGNNGAGKSTLLKVLSQITEPTSGYAEITGRVGSLLEVGTGFHPELTGRENVFLNGSILGMRRTEIRRQFDQIVAFADVERFLDTPVKRYSSGMRVRLAFSVAAHLQTEVLIVDEVLAVGDTAFQRKCIGRMGEVADEGRTVLFVSHNMAVIQSLCKRGIYMQTGRVVADGPVDQTVGLYLRSLEQLMQTDLLERTDRRGWHRIMVSGLDVQHREGGSPATGQPARFTVSVTGLQPSSTCTLTVLNHLGQPVCRLDSGNTGPTDTTSGARSADEPATFVCDVDALALVPGRYRVDVQLRGTHQLEDDLDSAAIFDVEPGLVSGRPVAMDGVGDLALDHRWTVPTL</sequence>
<dbReference type="PROSITE" id="PS50893">
    <property type="entry name" value="ABC_TRANSPORTER_2"/>
    <property type="match status" value="1"/>
</dbReference>
<dbReference type="Gene3D" id="3.40.50.300">
    <property type="entry name" value="P-loop containing nucleotide triphosphate hydrolases"/>
    <property type="match status" value="1"/>
</dbReference>
<dbReference type="Proteomes" id="UP000281738">
    <property type="component" value="Unassembled WGS sequence"/>
</dbReference>
<dbReference type="SMART" id="SM00382">
    <property type="entry name" value="AAA"/>
    <property type="match status" value="1"/>
</dbReference>
<dbReference type="AlphaFoldDB" id="A0A3N2CRS9"/>
<evidence type="ECO:0000313" key="7">
    <source>
        <dbReference type="Proteomes" id="UP000281738"/>
    </source>
</evidence>
<dbReference type="CDD" id="cd03220">
    <property type="entry name" value="ABC_KpsT_Wzt"/>
    <property type="match status" value="1"/>
</dbReference>
<evidence type="ECO:0000313" key="6">
    <source>
        <dbReference type="EMBL" id="ROR90126.1"/>
    </source>
</evidence>
<evidence type="ECO:0000256" key="2">
    <source>
        <dbReference type="ARBA" id="ARBA00022448"/>
    </source>
</evidence>
<organism evidence="6 7">
    <name type="scientific">Nocardioides aurantiacus</name>
    <dbReference type="NCBI Taxonomy" id="86796"/>
    <lineage>
        <taxon>Bacteria</taxon>
        <taxon>Bacillati</taxon>
        <taxon>Actinomycetota</taxon>
        <taxon>Actinomycetes</taxon>
        <taxon>Propionibacteriales</taxon>
        <taxon>Nocardioidaceae</taxon>
        <taxon>Nocardioides</taxon>
    </lineage>
</organism>
<name>A0A3N2CRS9_9ACTN</name>
<dbReference type="InterPro" id="IPR017871">
    <property type="entry name" value="ABC_transporter-like_CS"/>
</dbReference>
<keyword evidence="3" id="KW-0547">Nucleotide-binding</keyword>
<keyword evidence="7" id="KW-1185">Reference proteome</keyword>
<dbReference type="GO" id="GO:0005524">
    <property type="term" value="F:ATP binding"/>
    <property type="evidence" value="ECO:0007669"/>
    <property type="project" value="UniProtKB-KW"/>
</dbReference>
<feature type="domain" description="ABC transporter" evidence="5">
    <location>
        <begin position="35"/>
        <end position="263"/>
    </location>
</feature>
<evidence type="ECO:0000256" key="1">
    <source>
        <dbReference type="ARBA" id="ARBA00005417"/>
    </source>
</evidence>
<dbReference type="InterPro" id="IPR015860">
    <property type="entry name" value="ABC_transpr_TagH-like"/>
</dbReference>